<sequence>MRSTQILLSSCDGETGQVVDPLGTPKGHLGLSATPQSLQVSKLTLPINCIVFAEGHPHQEKSHTAVVLCSQPHQHYIHLLSSVFGVTIQVARMKLGSQTRGGITKALKEHRSRLYIISRCVVMLIRWHD</sequence>
<accession>A0A835KJB9</accession>
<dbReference type="OrthoDB" id="602011at2759"/>
<dbReference type="Pfam" id="PF08137">
    <property type="entry name" value="DVL"/>
    <property type="match status" value="1"/>
</dbReference>
<dbReference type="Proteomes" id="UP000636709">
    <property type="component" value="Unassembled WGS sequence"/>
</dbReference>
<keyword evidence="3" id="KW-1003">Cell membrane</keyword>
<dbReference type="GO" id="GO:0008285">
    <property type="term" value="P:negative regulation of cell population proliferation"/>
    <property type="evidence" value="ECO:0007669"/>
    <property type="project" value="InterPro"/>
</dbReference>
<evidence type="ECO:0000313" key="8">
    <source>
        <dbReference type="EMBL" id="KAF8730399.1"/>
    </source>
</evidence>
<comment type="similarity">
    <text evidence="7">Belongs to the DVL/RTFL small polypeptides family.</text>
</comment>
<comment type="caution">
    <text evidence="8">The sequence shown here is derived from an EMBL/GenBank/DDBJ whole genome shotgun (WGS) entry which is preliminary data.</text>
</comment>
<organism evidence="8 9">
    <name type="scientific">Digitaria exilis</name>
    <dbReference type="NCBI Taxonomy" id="1010633"/>
    <lineage>
        <taxon>Eukaryota</taxon>
        <taxon>Viridiplantae</taxon>
        <taxon>Streptophyta</taxon>
        <taxon>Embryophyta</taxon>
        <taxon>Tracheophyta</taxon>
        <taxon>Spermatophyta</taxon>
        <taxon>Magnoliopsida</taxon>
        <taxon>Liliopsida</taxon>
        <taxon>Poales</taxon>
        <taxon>Poaceae</taxon>
        <taxon>PACMAD clade</taxon>
        <taxon>Panicoideae</taxon>
        <taxon>Panicodae</taxon>
        <taxon>Paniceae</taxon>
        <taxon>Anthephorinae</taxon>
        <taxon>Digitaria</taxon>
    </lineage>
</organism>
<dbReference type="AlphaFoldDB" id="A0A835KJB9"/>
<gene>
    <name evidence="8" type="ORF">HU200_016975</name>
</gene>
<comment type="subcellular location">
    <subcellularLocation>
        <location evidence="1">Cell membrane</location>
        <topology evidence="1">Single-pass membrane protein</topology>
    </subcellularLocation>
</comment>
<dbReference type="GO" id="GO:0048367">
    <property type="term" value="P:shoot system development"/>
    <property type="evidence" value="ECO:0007669"/>
    <property type="project" value="UniProtKB-ARBA"/>
</dbReference>
<dbReference type="GO" id="GO:0005886">
    <property type="term" value="C:plasma membrane"/>
    <property type="evidence" value="ECO:0007669"/>
    <property type="project" value="UniProtKB-SubCell"/>
</dbReference>
<keyword evidence="9" id="KW-1185">Reference proteome</keyword>
<keyword evidence="6" id="KW-0472">Membrane</keyword>
<evidence type="ECO:0000256" key="1">
    <source>
        <dbReference type="ARBA" id="ARBA00004162"/>
    </source>
</evidence>
<evidence type="ECO:0000256" key="5">
    <source>
        <dbReference type="ARBA" id="ARBA00022989"/>
    </source>
</evidence>
<dbReference type="PANTHER" id="PTHR33102">
    <property type="entry name" value="DVL19-RELATED-RELATED"/>
    <property type="match status" value="1"/>
</dbReference>
<evidence type="ECO:0000256" key="7">
    <source>
        <dbReference type="ARBA" id="ARBA00024340"/>
    </source>
</evidence>
<dbReference type="InterPro" id="IPR012552">
    <property type="entry name" value="DVL"/>
</dbReference>
<evidence type="ECO:0000256" key="6">
    <source>
        <dbReference type="ARBA" id="ARBA00023136"/>
    </source>
</evidence>
<proteinExistence type="inferred from homology"/>
<keyword evidence="5" id="KW-1133">Transmembrane helix</keyword>
<keyword evidence="4" id="KW-0812">Transmembrane</keyword>
<reference evidence="8" key="1">
    <citation type="submission" date="2020-07" db="EMBL/GenBank/DDBJ databases">
        <title>Genome sequence and genetic diversity analysis of an under-domesticated orphan crop, white fonio (Digitaria exilis).</title>
        <authorList>
            <person name="Bennetzen J.L."/>
            <person name="Chen S."/>
            <person name="Ma X."/>
            <person name="Wang X."/>
            <person name="Yssel A.E.J."/>
            <person name="Chaluvadi S.R."/>
            <person name="Johnson M."/>
            <person name="Gangashetty P."/>
            <person name="Hamidou F."/>
            <person name="Sanogo M.D."/>
            <person name="Zwaenepoel A."/>
            <person name="Wallace J."/>
            <person name="Van De Peer Y."/>
            <person name="Van Deynze A."/>
        </authorList>
    </citation>
    <scope>NUCLEOTIDE SEQUENCE</scope>
    <source>
        <tissue evidence="8">Leaves</tissue>
    </source>
</reference>
<evidence type="ECO:0000313" key="9">
    <source>
        <dbReference type="Proteomes" id="UP000636709"/>
    </source>
</evidence>
<protein>
    <submittedName>
        <fullName evidence="8">Uncharacterized protein</fullName>
    </submittedName>
</protein>
<keyword evidence="2" id="KW-0217">Developmental protein</keyword>
<evidence type="ECO:0000256" key="2">
    <source>
        <dbReference type="ARBA" id="ARBA00022473"/>
    </source>
</evidence>
<evidence type="ECO:0000256" key="4">
    <source>
        <dbReference type="ARBA" id="ARBA00022692"/>
    </source>
</evidence>
<dbReference type="EMBL" id="JACEFO010001617">
    <property type="protein sequence ID" value="KAF8730399.1"/>
    <property type="molecule type" value="Genomic_DNA"/>
</dbReference>
<dbReference type="InterPro" id="IPR051525">
    <property type="entry name" value="DVL_RTFL_regulatory"/>
</dbReference>
<name>A0A835KJB9_9POAL</name>
<evidence type="ECO:0000256" key="3">
    <source>
        <dbReference type="ARBA" id="ARBA00022475"/>
    </source>
</evidence>